<sequence length="195" mass="21519">HLYTDLRHQAVSRNVSLPRCRPSPSSPSSSSSPAPQPPTPNPPPGKNKTIYELLPLFGLPAGVFPANVTAFSLAGNGSLAVDLAGPCYVHFEYLTYFEPRVTGVLRYGSLTELEGVQVRRFLVWFSVVRVKVDLPPPPRFVYLDIGWITRKLPAADFQSVHACEAGKRRRRCRLSSALAAAAAWLQVRWSPPRCP</sequence>
<dbReference type="Gramene" id="AET4Gv20063000.1">
    <property type="protein sequence ID" value="AET4Gv20063000.1"/>
    <property type="gene ID" value="AET4Gv20063000"/>
</dbReference>
<dbReference type="Pfam" id="PF04398">
    <property type="entry name" value="DUF538"/>
    <property type="match status" value="1"/>
</dbReference>
<dbReference type="Proteomes" id="UP000015105">
    <property type="component" value="Chromosome 4D"/>
</dbReference>
<dbReference type="AlphaFoldDB" id="A0A453H4G0"/>
<dbReference type="STRING" id="200361.A0A453H4G0"/>
<dbReference type="PANTHER" id="PTHR31676">
    <property type="entry name" value="T31J12.3 PROTEIN-RELATED"/>
    <property type="match status" value="1"/>
</dbReference>
<feature type="compositionally biased region" description="Low complexity" evidence="1">
    <location>
        <begin position="22"/>
        <end position="33"/>
    </location>
</feature>
<proteinExistence type="predicted"/>
<evidence type="ECO:0000313" key="2">
    <source>
        <dbReference type="EnsemblPlants" id="AET4Gv20063000.1"/>
    </source>
</evidence>
<feature type="region of interest" description="Disordered" evidence="1">
    <location>
        <begin position="14"/>
        <end position="45"/>
    </location>
</feature>
<evidence type="ECO:0000256" key="1">
    <source>
        <dbReference type="SAM" id="MobiDB-lite"/>
    </source>
</evidence>
<dbReference type="InterPro" id="IPR036758">
    <property type="entry name" value="At5g01610-like"/>
</dbReference>
<reference evidence="3" key="1">
    <citation type="journal article" date="2014" name="Science">
        <title>Ancient hybridizations among the ancestral genomes of bread wheat.</title>
        <authorList>
            <consortium name="International Wheat Genome Sequencing Consortium,"/>
            <person name="Marcussen T."/>
            <person name="Sandve S.R."/>
            <person name="Heier L."/>
            <person name="Spannagl M."/>
            <person name="Pfeifer M."/>
            <person name="Jakobsen K.S."/>
            <person name="Wulff B.B."/>
            <person name="Steuernagel B."/>
            <person name="Mayer K.F."/>
            <person name="Olsen O.A."/>
        </authorList>
    </citation>
    <scope>NUCLEOTIDE SEQUENCE [LARGE SCALE GENOMIC DNA]</scope>
    <source>
        <strain evidence="3">cv. AL8/78</strain>
    </source>
</reference>
<protein>
    <submittedName>
        <fullName evidence="2">Uncharacterized protein</fullName>
    </submittedName>
</protein>
<reference evidence="2" key="4">
    <citation type="submission" date="2019-03" db="UniProtKB">
        <authorList>
            <consortium name="EnsemblPlants"/>
        </authorList>
    </citation>
    <scope>IDENTIFICATION</scope>
</reference>
<dbReference type="SUPFAM" id="SSF141562">
    <property type="entry name" value="At5g01610-like"/>
    <property type="match status" value="1"/>
</dbReference>
<evidence type="ECO:0000313" key="3">
    <source>
        <dbReference type="Proteomes" id="UP000015105"/>
    </source>
</evidence>
<dbReference type="EnsemblPlants" id="AET4Gv20063000.1">
    <property type="protein sequence ID" value="AET4Gv20063000.1"/>
    <property type="gene ID" value="AET4Gv20063000"/>
</dbReference>
<reference evidence="2" key="5">
    <citation type="journal article" date="2021" name="G3 (Bethesda)">
        <title>Aegilops tauschii genome assembly Aet v5.0 features greater sequence contiguity and improved annotation.</title>
        <authorList>
            <person name="Wang L."/>
            <person name="Zhu T."/>
            <person name="Rodriguez J.C."/>
            <person name="Deal K.R."/>
            <person name="Dubcovsky J."/>
            <person name="McGuire P.E."/>
            <person name="Lux T."/>
            <person name="Spannagl M."/>
            <person name="Mayer K.F.X."/>
            <person name="Baldrich P."/>
            <person name="Meyers B.C."/>
            <person name="Huo N."/>
            <person name="Gu Y.Q."/>
            <person name="Zhou H."/>
            <person name="Devos K.M."/>
            <person name="Bennetzen J.L."/>
            <person name="Unver T."/>
            <person name="Budak H."/>
            <person name="Gulick P.J."/>
            <person name="Galiba G."/>
            <person name="Kalapos B."/>
            <person name="Nelson D.R."/>
            <person name="Li P."/>
            <person name="You F.M."/>
            <person name="Luo M.C."/>
            <person name="Dvorak J."/>
        </authorList>
    </citation>
    <scope>NUCLEOTIDE SEQUENCE [LARGE SCALE GENOMIC DNA]</scope>
    <source>
        <strain evidence="2">cv. AL8/78</strain>
    </source>
</reference>
<dbReference type="Gene3D" id="2.30.240.10">
    <property type="entry name" value="At5g01610-like"/>
    <property type="match status" value="1"/>
</dbReference>
<reference evidence="3" key="2">
    <citation type="journal article" date="2017" name="Nat. Plants">
        <title>The Aegilops tauschii genome reveals multiple impacts of transposons.</title>
        <authorList>
            <person name="Zhao G."/>
            <person name="Zou C."/>
            <person name="Li K."/>
            <person name="Wang K."/>
            <person name="Li T."/>
            <person name="Gao L."/>
            <person name="Zhang X."/>
            <person name="Wang H."/>
            <person name="Yang Z."/>
            <person name="Liu X."/>
            <person name="Jiang W."/>
            <person name="Mao L."/>
            <person name="Kong X."/>
            <person name="Jiao Y."/>
            <person name="Jia J."/>
        </authorList>
    </citation>
    <scope>NUCLEOTIDE SEQUENCE [LARGE SCALE GENOMIC DNA]</scope>
    <source>
        <strain evidence="3">cv. AL8/78</strain>
    </source>
</reference>
<organism evidence="2 3">
    <name type="scientific">Aegilops tauschii subsp. strangulata</name>
    <name type="common">Goatgrass</name>
    <dbReference type="NCBI Taxonomy" id="200361"/>
    <lineage>
        <taxon>Eukaryota</taxon>
        <taxon>Viridiplantae</taxon>
        <taxon>Streptophyta</taxon>
        <taxon>Embryophyta</taxon>
        <taxon>Tracheophyta</taxon>
        <taxon>Spermatophyta</taxon>
        <taxon>Magnoliopsida</taxon>
        <taxon>Liliopsida</taxon>
        <taxon>Poales</taxon>
        <taxon>Poaceae</taxon>
        <taxon>BOP clade</taxon>
        <taxon>Pooideae</taxon>
        <taxon>Triticodae</taxon>
        <taxon>Triticeae</taxon>
        <taxon>Triticinae</taxon>
        <taxon>Aegilops</taxon>
    </lineage>
</organism>
<name>A0A453H4G0_AEGTS</name>
<reference evidence="2" key="3">
    <citation type="journal article" date="2017" name="Nature">
        <title>Genome sequence of the progenitor of the wheat D genome Aegilops tauschii.</title>
        <authorList>
            <person name="Luo M.C."/>
            <person name="Gu Y.Q."/>
            <person name="Puiu D."/>
            <person name="Wang H."/>
            <person name="Twardziok S.O."/>
            <person name="Deal K.R."/>
            <person name="Huo N."/>
            <person name="Zhu T."/>
            <person name="Wang L."/>
            <person name="Wang Y."/>
            <person name="McGuire P.E."/>
            <person name="Liu S."/>
            <person name="Long H."/>
            <person name="Ramasamy R.K."/>
            <person name="Rodriguez J.C."/>
            <person name="Van S.L."/>
            <person name="Yuan L."/>
            <person name="Wang Z."/>
            <person name="Xia Z."/>
            <person name="Xiao L."/>
            <person name="Anderson O.D."/>
            <person name="Ouyang S."/>
            <person name="Liang Y."/>
            <person name="Zimin A.V."/>
            <person name="Pertea G."/>
            <person name="Qi P."/>
            <person name="Bennetzen J.L."/>
            <person name="Dai X."/>
            <person name="Dawson M.W."/>
            <person name="Muller H.G."/>
            <person name="Kugler K."/>
            <person name="Rivarola-Duarte L."/>
            <person name="Spannagl M."/>
            <person name="Mayer K.F.X."/>
            <person name="Lu F.H."/>
            <person name="Bevan M.W."/>
            <person name="Leroy P."/>
            <person name="Li P."/>
            <person name="You F.M."/>
            <person name="Sun Q."/>
            <person name="Liu Z."/>
            <person name="Lyons E."/>
            <person name="Wicker T."/>
            <person name="Salzberg S.L."/>
            <person name="Devos K.M."/>
            <person name="Dvorak J."/>
        </authorList>
    </citation>
    <scope>NUCLEOTIDE SEQUENCE [LARGE SCALE GENOMIC DNA]</scope>
    <source>
        <strain evidence="2">cv. AL8/78</strain>
    </source>
</reference>
<feature type="compositionally biased region" description="Pro residues" evidence="1">
    <location>
        <begin position="34"/>
        <end position="45"/>
    </location>
</feature>
<dbReference type="InterPro" id="IPR007493">
    <property type="entry name" value="DUF538"/>
</dbReference>
<dbReference type="PANTHER" id="PTHR31676:SF71">
    <property type="entry name" value="EXPRESSED PROTEIN"/>
    <property type="match status" value="1"/>
</dbReference>
<accession>A0A453H4G0</accession>
<keyword evidence="3" id="KW-1185">Reference proteome</keyword>